<evidence type="ECO:0000256" key="1">
    <source>
        <dbReference type="ARBA" id="ARBA00022729"/>
    </source>
</evidence>
<dbReference type="NCBIfam" id="TIGR04183">
    <property type="entry name" value="Por_Secre_tail"/>
    <property type="match status" value="1"/>
</dbReference>
<organism evidence="4 5">
    <name type="scientific">Flavobacterium cellulosilyticum</name>
    <dbReference type="NCBI Taxonomy" id="2541731"/>
    <lineage>
        <taxon>Bacteria</taxon>
        <taxon>Pseudomonadati</taxon>
        <taxon>Bacteroidota</taxon>
        <taxon>Flavobacteriia</taxon>
        <taxon>Flavobacteriales</taxon>
        <taxon>Flavobacteriaceae</taxon>
        <taxon>Flavobacterium</taxon>
    </lineage>
</organism>
<proteinExistence type="predicted"/>
<dbReference type="RefSeq" id="WP_132005506.1">
    <property type="nucleotide sequence ID" value="NZ_SMFK01000006.1"/>
</dbReference>
<dbReference type="PANTHER" id="PTHR47199:SF2">
    <property type="entry name" value="PHOTOSYSTEM II STABILITY_ASSEMBLY FACTOR HCF136, CHLOROPLASTIC"/>
    <property type="match status" value="1"/>
</dbReference>
<feature type="chain" id="PRO_5020732426" evidence="2">
    <location>
        <begin position="19"/>
        <end position="442"/>
    </location>
</feature>
<feature type="signal peptide" evidence="2">
    <location>
        <begin position="1"/>
        <end position="18"/>
    </location>
</feature>
<evidence type="ECO:0000256" key="2">
    <source>
        <dbReference type="SAM" id="SignalP"/>
    </source>
</evidence>
<evidence type="ECO:0000313" key="5">
    <source>
        <dbReference type="Proteomes" id="UP000295479"/>
    </source>
</evidence>
<evidence type="ECO:0000259" key="3">
    <source>
        <dbReference type="Pfam" id="PF18962"/>
    </source>
</evidence>
<comment type="caution">
    <text evidence="4">The sequence shown here is derived from an EMBL/GenBank/DDBJ whole genome shotgun (WGS) entry which is preliminary data.</text>
</comment>
<dbReference type="AlphaFoldDB" id="A0A4V2YZB6"/>
<evidence type="ECO:0000313" key="4">
    <source>
        <dbReference type="EMBL" id="TDD96497.1"/>
    </source>
</evidence>
<dbReference type="CDD" id="cd15482">
    <property type="entry name" value="Sialidase_non-viral"/>
    <property type="match status" value="2"/>
</dbReference>
<dbReference type="OrthoDB" id="610388at2"/>
<feature type="domain" description="Secretion system C-terminal sorting" evidence="3">
    <location>
        <begin position="370"/>
        <end position="436"/>
    </location>
</feature>
<dbReference type="Proteomes" id="UP000295479">
    <property type="component" value="Unassembled WGS sequence"/>
</dbReference>
<dbReference type="Pfam" id="PF18962">
    <property type="entry name" value="Por_Secre_tail"/>
    <property type="match status" value="1"/>
</dbReference>
<dbReference type="InterPro" id="IPR015943">
    <property type="entry name" value="WD40/YVTN_repeat-like_dom_sf"/>
</dbReference>
<keyword evidence="1 2" id="KW-0732">Signal</keyword>
<dbReference type="SUPFAM" id="SSF110296">
    <property type="entry name" value="Oligoxyloglucan reducing end-specific cellobiohydrolase"/>
    <property type="match status" value="1"/>
</dbReference>
<gene>
    <name evidence="4" type="ORF">E0F76_10830</name>
</gene>
<name>A0A4V2YZB6_9FLAO</name>
<accession>A0A4V2YZB6</accession>
<dbReference type="PANTHER" id="PTHR47199">
    <property type="entry name" value="PHOTOSYSTEM II STABILITY/ASSEMBLY FACTOR HCF136, CHLOROPLASTIC"/>
    <property type="match status" value="1"/>
</dbReference>
<reference evidence="4 5" key="1">
    <citation type="submission" date="2019-03" db="EMBL/GenBank/DDBJ databases">
        <title>Flavobacterium AR-3-4 sp. nov. isolated from arctic soil.</title>
        <authorList>
            <person name="Chaudhary D.K."/>
        </authorList>
    </citation>
    <scope>NUCLEOTIDE SEQUENCE [LARGE SCALE GENOMIC DNA]</scope>
    <source>
        <strain evidence="4 5">AR-3-4</strain>
    </source>
</reference>
<dbReference type="EMBL" id="SMFK01000006">
    <property type="protein sequence ID" value="TDD96497.1"/>
    <property type="molecule type" value="Genomic_DNA"/>
</dbReference>
<dbReference type="InterPro" id="IPR026444">
    <property type="entry name" value="Secre_tail"/>
</dbReference>
<protein>
    <submittedName>
        <fullName evidence="4">T9SS type A sorting domain-containing protein</fullName>
    </submittedName>
</protein>
<keyword evidence="5" id="KW-1185">Reference proteome</keyword>
<dbReference type="Gene3D" id="2.130.10.10">
    <property type="entry name" value="YVTN repeat-like/Quinoprotein amine dehydrogenase"/>
    <property type="match status" value="2"/>
</dbReference>
<sequence>MKKKLLSILILISFGANAQFWSEKATGFTTPQRGLFSISIVDTNVVWALADDSTKDPVDLKIKEFTLSTDGGNTWTPGSIDLGIATNELGISSITAVSSTTAWVSVHPDTFGTSQRGGIWKTINGGITWTKQPSALFNSAASYANFVHFWDATNGITQGDPESGEFEVYTTNNGGTNWTRVDGATIPNPNINGEYGYANLYTVYGNTIWFGTDMGRIYRSSDKGLTWNAYNSVYSTDFNLDSFTFSDTNKGLMMTYNPVNLYSTSDGGATWNPVSRTGNVYNTDISYIPGTSTVISCSLANPLGSSYSLDDGLTWTTIDGIKHGTMKFLNTTFGFSGGFNTNATTGGIFKYSGIPLKNASFELKNHITAYPNPTNGILHIDSEIASIKNTAVFDLLGKQVFDKKFSSLNKADLDLKSLQAGTYLLKVSSENGKTETIKILKN</sequence>